<comment type="caution">
    <text evidence="1">The sequence shown here is derived from an EMBL/GenBank/DDBJ whole genome shotgun (WGS) entry which is preliminary data.</text>
</comment>
<sequence length="118" mass="13904">FFFRILCNFNHMQAIPSRFLRGSFVEKFIAEAKSENVCISTLAESEKVAPKNEISLENFHKVEIFQPDFFTTTLTYLVYAIEQRLEFALCRQFSWNFNVNAVEAAVKQQIREECEHIR</sequence>
<dbReference type="Proteomes" id="UP001328107">
    <property type="component" value="Unassembled WGS sequence"/>
</dbReference>
<gene>
    <name evidence="1" type="ORF">PMAYCL1PPCAC_04952</name>
</gene>
<evidence type="ECO:0000313" key="1">
    <source>
        <dbReference type="EMBL" id="GMR34757.1"/>
    </source>
</evidence>
<dbReference type="EMBL" id="BTRK01000002">
    <property type="protein sequence ID" value="GMR34757.1"/>
    <property type="molecule type" value="Genomic_DNA"/>
</dbReference>
<dbReference type="AlphaFoldDB" id="A0AAN5C9G4"/>
<keyword evidence="2" id="KW-1185">Reference proteome</keyword>
<feature type="non-terminal residue" evidence="1">
    <location>
        <position position="118"/>
    </location>
</feature>
<name>A0AAN5C9G4_9BILA</name>
<proteinExistence type="predicted"/>
<accession>A0AAN5C9G4</accession>
<protein>
    <submittedName>
        <fullName evidence="1">Uncharacterized protein</fullName>
    </submittedName>
</protein>
<evidence type="ECO:0000313" key="2">
    <source>
        <dbReference type="Proteomes" id="UP001328107"/>
    </source>
</evidence>
<feature type="non-terminal residue" evidence="1">
    <location>
        <position position="1"/>
    </location>
</feature>
<organism evidence="1 2">
    <name type="scientific">Pristionchus mayeri</name>
    <dbReference type="NCBI Taxonomy" id="1317129"/>
    <lineage>
        <taxon>Eukaryota</taxon>
        <taxon>Metazoa</taxon>
        <taxon>Ecdysozoa</taxon>
        <taxon>Nematoda</taxon>
        <taxon>Chromadorea</taxon>
        <taxon>Rhabditida</taxon>
        <taxon>Rhabditina</taxon>
        <taxon>Diplogasteromorpha</taxon>
        <taxon>Diplogasteroidea</taxon>
        <taxon>Neodiplogasteridae</taxon>
        <taxon>Pristionchus</taxon>
    </lineage>
</organism>
<reference evidence="2" key="1">
    <citation type="submission" date="2022-10" db="EMBL/GenBank/DDBJ databases">
        <title>Genome assembly of Pristionchus species.</title>
        <authorList>
            <person name="Yoshida K."/>
            <person name="Sommer R.J."/>
        </authorList>
    </citation>
    <scope>NUCLEOTIDE SEQUENCE [LARGE SCALE GENOMIC DNA]</scope>
    <source>
        <strain evidence="2">RS5460</strain>
    </source>
</reference>